<dbReference type="EMBL" id="PGOL01002677">
    <property type="protein sequence ID" value="PKI46034.1"/>
    <property type="molecule type" value="Genomic_DNA"/>
</dbReference>
<dbReference type="Proteomes" id="UP000233551">
    <property type="component" value="Unassembled WGS sequence"/>
</dbReference>
<protein>
    <recommendedName>
        <fullName evidence="2">R13L1/DRL21-like LRR repeat region domain-containing protein</fullName>
    </recommendedName>
</protein>
<dbReference type="AlphaFoldDB" id="A0A2I0IPV0"/>
<dbReference type="Gene3D" id="3.80.10.10">
    <property type="entry name" value="Ribonuclease Inhibitor"/>
    <property type="match status" value="2"/>
</dbReference>
<dbReference type="Pfam" id="PF25019">
    <property type="entry name" value="LRR_R13L1-DRL21"/>
    <property type="match status" value="1"/>
</dbReference>
<dbReference type="InterPro" id="IPR032675">
    <property type="entry name" value="LRR_dom_sf"/>
</dbReference>
<gene>
    <name evidence="3" type="ORF">CRG98_033563</name>
</gene>
<accession>A0A2I0IPV0</accession>
<keyword evidence="4" id="KW-1185">Reference proteome</keyword>
<dbReference type="STRING" id="22663.A0A2I0IPV0"/>
<feature type="region of interest" description="Disordered" evidence="1">
    <location>
        <begin position="378"/>
        <end position="402"/>
    </location>
</feature>
<reference evidence="3 4" key="1">
    <citation type="submission" date="2017-11" db="EMBL/GenBank/DDBJ databases">
        <title>De-novo sequencing of pomegranate (Punica granatum L.) genome.</title>
        <authorList>
            <person name="Akparov Z."/>
            <person name="Amiraslanov A."/>
            <person name="Hajiyeva S."/>
            <person name="Abbasov M."/>
            <person name="Kaur K."/>
            <person name="Hamwieh A."/>
            <person name="Solovyev V."/>
            <person name="Salamov A."/>
            <person name="Braich B."/>
            <person name="Kosarev P."/>
            <person name="Mahmoud A."/>
            <person name="Hajiyev E."/>
            <person name="Babayeva S."/>
            <person name="Izzatullayeva V."/>
            <person name="Mammadov A."/>
            <person name="Mammadov A."/>
            <person name="Sharifova S."/>
            <person name="Ojaghi J."/>
            <person name="Eynullazada K."/>
            <person name="Bayramov B."/>
            <person name="Abdulazimova A."/>
            <person name="Shahmuradov I."/>
        </authorList>
    </citation>
    <scope>NUCLEOTIDE SEQUENCE [LARGE SCALE GENOMIC DNA]</scope>
    <source>
        <strain evidence="4">cv. AG2017</strain>
        <tissue evidence="3">Leaf</tissue>
    </source>
</reference>
<feature type="compositionally biased region" description="Low complexity" evidence="1">
    <location>
        <begin position="393"/>
        <end position="402"/>
    </location>
</feature>
<organism evidence="3 4">
    <name type="scientific">Punica granatum</name>
    <name type="common">Pomegranate</name>
    <dbReference type="NCBI Taxonomy" id="22663"/>
    <lineage>
        <taxon>Eukaryota</taxon>
        <taxon>Viridiplantae</taxon>
        <taxon>Streptophyta</taxon>
        <taxon>Embryophyta</taxon>
        <taxon>Tracheophyta</taxon>
        <taxon>Spermatophyta</taxon>
        <taxon>Magnoliopsida</taxon>
        <taxon>eudicotyledons</taxon>
        <taxon>Gunneridae</taxon>
        <taxon>Pentapetalae</taxon>
        <taxon>rosids</taxon>
        <taxon>malvids</taxon>
        <taxon>Myrtales</taxon>
        <taxon>Lythraceae</taxon>
        <taxon>Punica</taxon>
    </lineage>
</organism>
<dbReference type="PANTHER" id="PTHR47186">
    <property type="entry name" value="LEUCINE-RICH REPEAT-CONTAINING PROTEIN 57"/>
    <property type="match status" value="1"/>
</dbReference>
<proteinExistence type="predicted"/>
<name>A0A2I0IPV0_PUNGR</name>
<comment type="caution">
    <text evidence="3">The sequence shown here is derived from an EMBL/GenBank/DDBJ whole genome shotgun (WGS) entry which is preliminary data.</text>
</comment>
<evidence type="ECO:0000313" key="4">
    <source>
        <dbReference type="Proteomes" id="UP000233551"/>
    </source>
</evidence>
<dbReference type="PANTHER" id="PTHR47186:SF3">
    <property type="entry name" value="OS09G0267800 PROTEIN"/>
    <property type="match status" value="1"/>
</dbReference>
<sequence>MGDLVKLEILPKFIVGADSGPTHKELKDLQFLLEELTIHSLHEVAEVGDARDSALNAKPGLTSLILIWALDEGPANTTDVTSQTQVLDCLQPHIKIKNLEIDGYREKQTLPSLGLLPLLKEVTVQGMDAGCADGSELYGNTMKSFPFLETLAFVDMYTWERWSFSTGSMQGNGPFPQLRELSLHNCPKLIIEGWPSQFPTLVNLAIVSCPLLETPIVIVSLPSLEDGHFGDCDGRILRGIASISSLTRLTVVDIARILELTSFLQGGSLNSLTFLEELHIGSCNELLCLWEDKEGCRCSSLEEPPNDKQSYGTSLKALRIRHWSKVMSLPYGMTMTYNLLELEIQNCPSLTSFSGAKLPCSLRILEVQNCQKLQRLPEGIETAPRSNRDDYSSKSSNGGDSSAMRVSLLCFKS</sequence>
<evidence type="ECO:0000259" key="2">
    <source>
        <dbReference type="Pfam" id="PF25019"/>
    </source>
</evidence>
<dbReference type="InterPro" id="IPR056789">
    <property type="entry name" value="LRR_R13L1-DRL21"/>
</dbReference>
<feature type="domain" description="R13L1/DRL21-like LRR repeat region" evidence="2">
    <location>
        <begin position="24"/>
        <end position="155"/>
    </location>
</feature>
<dbReference type="SUPFAM" id="SSF52058">
    <property type="entry name" value="L domain-like"/>
    <property type="match status" value="1"/>
</dbReference>
<evidence type="ECO:0000313" key="3">
    <source>
        <dbReference type="EMBL" id="PKI46034.1"/>
    </source>
</evidence>
<evidence type="ECO:0000256" key="1">
    <source>
        <dbReference type="SAM" id="MobiDB-lite"/>
    </source>
</evidence>